<dbReference type="Proteomes" id="UP000095286">
    <property type="component" value="Unplaced"/>
</dbReference>
<organism evidence="1 2">
    <name type="scientific">Rhabditophanes sp. KR3021</name>
    <dbReference type="NCBI Taxonomy" id="114890"/>
    <lineage>
        <taxon>Eukaryota</taxon>
        <taxon>Metazoa</taxon>
        <taxon>Ecdysozoa</taxon>
        <taxon>Nematoda</taxon>
        <taxon>Chromadorea</taxon>
        <taxon>Rhabditida</taxon>
        <taxon>Tylenchina</taxon>
        <taxon>Panagrolaimomorpha</taxon>
        <taxon>Strongyloidoidea</taxon>
        <taxon>Alloionematidae</taxon>
        <taxon>Rhabditophanes</taxon>
    </lineage>
</organism>
<evidence type="ECO:0000313" key="2">
    <source>
        <dbReference type="WBParaSite" id="RSKR_0000110200.1"/>
    </source>
</evidence>
<sequence length="91" mass="10065">MEQENDNKLVKRGTKKISREKNRRSLEAGQQKVITYNDDLANTRSINYSTAESLMPTEGGSEMPGLVKAIESHCEGVKQAVPEAHESVGFT</sequence>
<reference evidence="2" key="1">
    <citation type="submission" date="2016-11" db="UniProtKB">
        <authorList>
            <consortium name="WormBaseParasite"/>
        </authorList>
    </citation>
    <scope>IDENTIFICATION</scope>
    <source>
        <strain evidence="2">KR3021</strain>
    </source>
</reference>
<protein>
    <submittedName>
        <fullName evidence="2">Uncharacterized protein</fullName>
    </submittedName>
</protein>
<proteinExistence type="predicted"/>
<accession>A0AC35TJB3</accession>
<dbReference type="WBParaSite" id="RSKR_0000110200.1">
    <property type="protein sequence ID" value="RSKR_0000110200.1"/>
    <property type="gene ID" value="RSKR_0000110200"/>
</dbReference>
<evidence type="ECO:0000313" key="1">
    <source>
        <dbReference type="Proteomes" id="UP000095286"/>
    </source>
</evidence>
<name>A0AC35TJB3_9BILA</name>